<evidence type="ECO:0000313" key="1">
    <source>
        <dbReference type="EMBL" id="ARS53802.1"/>
    </source>
</evidence>
<dbReference type="KEGG" id="kus:B9G99_13780"/>
<gene>
    <name evidence="1" type="ORF">B9G99_13780</name>
</gene>
<dbReference type="EMBL" id="CP021323">
    <property type="protein sequence ID" value="ARS53802.1"/>
    <property type="molecule type" value="Genomic_DNA"/>
</dbReference>
<accession>A0A2Z2H8R0</accession>
<sequence>MAITGIDRLLHADWSLSPSKCWYAQARRFDGLWRVSAPARIDNGRVWRESVLMAPSQGATLAGFDFPIGVPKQWARQVNVTDFRQWLEMLGTPRWQNFFDTAATHDEISLTRPFYPQQGKKGVRQSDLTQALGVESFDALRRHCEHDMPGRKPCPLFWTLGANQVGKAAQAGWQDVVIPAVLQGAALRPFDGELASLAASGRCILCETWPTLAARLIGAELSGRQSKRRQSDRREVCHRLLMTGLPVTYEASARAVLETGFGERADGEDAFDAMLGLLMMVAVVEGQLPASPVLSPMARQVEGWILGLDQGDGSISGTLTSHLN</sequence>
<dbReference type="OrthoDB" id="3078257at2"/>
<organism evidence="1 2">
    <name type="scientific">Kushneria konosiri</name>
    <dbReference type="NCBI Taxonomy" id="698828"/>
    <lineage>
        <taxon>Bacteria</taxon>
        <taxon>Pseudomonadati</taxon>
        <taxon>Pseudomonadota</taxon>
        <taxon>Gammaproteobacteria</taxon>
        <taxon>Oceanospirillales</taxon>
        <taxon>Halomonadaceae</taxon>
        <taxon>Kushneria</taxon>
    </lineage>
</organism>
<dbReference type="RefSeq" id="WP_086622676.1">
    <property type="nucleotide sequence ID" value="NZ_CP021323.1"/>
</dbReference>
<keyword evidence="2" id="KW-1185">Reference proteome</keyword>
<dbReference type="Proteomes" id="UP000250025">
    <property type="component" value="Chromosome"/>
</dbReference>
<proteinExistence type="predicted"/>
<protein>
    <recommendedName>
        <fullName evidence="3">DUF429 domain-containing protein</fullName>
    </recommendedName>
</protein>
<dbReference type="AlphaFoldDB" id="A0A2Z2H8R0"/>
<name>A0A2Z2H8R0_9GAMM</name>
<evidence type="ECO:0008006" key="3">
    <source>
        <dbReference type="Google" id="ProtNLM"/>
    </source>
</evidence>
<reference evidence="1 2" key="1">
    <citation type="journal article" date="2017" name="Int. J. Syst. Evol. Microbiol.">
        <title>Kushneria konosiri sp. nov., isolated from the Korean salt-fermented seafood Daemi-jeot.</title>
        <authorList>
            <person name="Yun J.H."/>
            <person name="Park S.K."/>
            <person name="Lee J.Y."/>
            <person name="Jung M.J."/>
            <person name="Bae J.W."/>
        </authorList>
    </citation>
    <scope>NUCLEOTIDE SEQUENCE [LARGE SCALE GENOMIC DNA]</scope>
    <source>
        <strain evidence="1 2">X49</strain>
    </source>
</reference>
<evidence type="ECO:0000313" key="2">
    <source>
        <dbReference type="Proteomes" id="UP000250025"/>
    </source>
</evidence>